<evidence type="ECO:0000259" key="9">
    <source>
        <dbReference type="Pfam" id="PF00370"/>
    </source>
</evidence>
<evidence type="ECO:0000259" key="10">
    <source>
        <dbReference type="Pfam" id="PF02782"/>
    </source>
</evidence>
<keyword evidence="12" id="KW-1185">Reference proteome</keyword>
<evidence type="ECO:0000256" key="1">
    <source>
        <dbReference type="ARBA" id="ARBA00005190"/>
    </source>
</evidence>
<reference evidence="11" key="1">
    <citation type="submission" date="2023-03" db="EMBL/GenBank/DDBJ databases">
        <authorList>
            <person name="Steffen K."/>
            <person name="Cardenas P."/>
        </authorList>
    </citation>
    <scope>NUCLEOTIDE SEQUENCE</scope>
</reference>
<evidence type="ECO:0000256" key="4">
    <source>
        <dbReference type="ARBA" id="ARBA00022741"/>
    </source>
</evidence>
<comment type="caution">
    <text evidence="11">The sequence shown here is derived from an EMBL/GenBank/DDBJ whole genome shotgun (WGS) entry which is preliminary data.</text>
</comment>
<keyword evidence="6" id="KW-0067">ATP-binding</keyword>
<keyword evidence="4" id="KW-0547">Nucleotide-binding</keyword>
<dbReference type="EC" id="2.7.1.30" evidence="2"/>
<dbReference type="PROSITE" id="PS00445">
    <property type="entry name" value="FGGY_KINASES_2"/>
    <property type="match status" value="1"/>
</dbReference>
<keyword evidence="3 8" id="KW-0808">Transferase</keyword>
<dbReference type="Pfam" id="PF00370">
    <property type="entry name" value="FGGY_N"/>
    <property type="match status" value="1"/>
</dbReference>
<feature type="domain" description="Carbohydrate kinase FGGY N-terminal" evidence="9">
    <location>
        <begin position="19"/>
        <end position="183"/>
    </location>
</feature>
<evidence type="ECO:0000313" key="11">
    <source>
        <dbReference type="EMBL" id="CAI8009025.1"/>
    </source>
</evidence>
<evidence type="ECO:0000256" key="8">
    <source>
        <dbReference type="RuleBase" id="RU003733"/>
    </source>
</evidence>
<dbReference type="SUPFAM" id="SSF53067">
    <property type="entry name" value="Actin-like ATPase domain"/>
    <property type="match status" value="2"/>
</dbReference>
<evidence type="ECO:0000256" key="3">
    <source>
        <dbReference type="ARBA" id="ARBA00022679"/>
    </source>
</evidence>
<organism evidence="11 12">
    <name type="scientific">Geodia barretti</name>
    <name type="common">Barrett's horny sponge</name>
    <dbReference type="NCBI Taxonomy" id="519541"/>
    <lineage>
        <taxon>Eukaryota</taxon>
        <taxon>Metazoa</taxon>
        <taxon>Porifera</taxon>
        <taxon>Demospongiae</taxon>
        <taxon>Heteroscleromorpha</taxon>
        <taxon>Tetractinellida</taxon>
        <taxon>Astrophorina</taxon>
        <taxon>Geodiidae</taxon>
        <taxon>Geodia</taxon>
    </lineage>
</organism>
<evidence type="ECO:0000256" key="2">
    <source>
        <dbReference type="ARBA" id="ARBA00012099"/>
    </source>
</evidence>
<evidence type="ECO:0000256" key="5">
    <source>
        <dbReference type="ARBA" id="ARBA00022777"/>
    </source>
</evidence>
<dbReference type="EMBL" id="CASHTH010000918">
    <property type="protein sequence ID" value="CAI8009025.1"/>
    <property type="molecule type" value="Genomic_DNA"/>
</dbReference>
<evidence type="ECO:0000256" key="6">
    <source>
        <dbReference type="ARBA" id="ARBA00022840"/>
    </source>
</evidence>
<dbReference type="PANTHER" id="PTHR43095:SF5">
    <property type="entry name" value="XYLULOSE KINASE"/>
    <property type="match status" value="1"/>
</dbReference>
<dbReference type="InterPro" id="IPR018484">
    <property type="entry name" value="FGGY_N"/>
</dbReference>
<dbReference type="Pfam" id="PF02782">
    <property type="entry name" value="FGGY_C"/>
    <property type="match status" value="1"/>
</dbReference>
<evidence type="ECO:0000256" key="7">
    <source>
        <dbReference type="ARBA" id="ARBA00023277"/>
    </source>
</evidence>
<comment type="similarity">
    <text evidence="8">Belongs to the FGGY kinase family.</text>
</comment>
<dbReference type="InterPro" id="IPR018483">
    <property type="entry name" value="Carb_kinase_FGGY_CS"/>
</dbReference>
<dbReference type="GO" id="GO:0004856">
    <property type="term" value="F:D-xylulokinase activity"/>
    <property type="evidence" value="ECO:0007669"/>
    <property type="project" value="InterPro"/>
</dbReference>
<proteinExistence type="inferred from homology"/>
<comment type="pathway">
    <text evidence="1">Polyol metabolism; glycerol degradation via glycerol kinase pathway; sn-glycerol 3-phosphate from glycerol: step 1/1.</text>
</comment>
<evidence type="ECO:0000313" key="12">
    <source>
        <dbReference type="Proteomes" id="UP001174909"/>
    </source>
</evidence>
<dbReference type="GO" id="GO:0005997">
    <property type="term" value="P:xylulose metabolic process"/>
    <property type="evidence" value="ECO:0007669"/>
    <property type="project" value="InterPro"/>
</dbReference>
<feature type="domain" description="Carbohydrate kinase FGGY C-terminal" evidence="10">
    <location>
        <begin position="195"/>
        <end position="350"/>
    </location>
</feature>
<dbReference type="Proteomes" id="UP001174909">
    <property type="component" value="Unassembled WGS sequence"/>
</dbReference>
<sequence length="397" mass="41945">METAGVRGVRAIGFRGRCTALCCSARTTRWSTAILWNDVRTTAQCRFITERVGKAGLRRLVGNPALEGFTAPKLLWVREHEPELFEKARVLLLPKDYVRLLMTGVLATEPSDAAGTLLFDVKRGRWSEEMITGMQLDPGMLPPVFGSSEITGTLTEAAANALGLQRGTPVVGGAADNAAAAVGSGVVTPGSTQTSIGTSGAVVAPIDRPRVDPGMRIHSFNHAVDSTWYLMGVALSAGAALGWYRQTLAGPGGSLPDYEELIAEAAATDPGANGLTFLPYLTGERTPHADSNARGAFSGLNAAHRRGHLTRAIMEGVTFALRDSLELMRKLGVDATEIVAVGGRSAQRRVAADAGGRACRPGREGGAVRRGALRRGNSRRSGGRALLRRCPRPATRG</sequence>
<dbReference type="CDD" id="cd07808">
    <property type="entry name" value="ASKHA_NBD_FGGY_EcXK-like"/>
    <property type="match status" value="1"/>
</dbReference>
<dbReference type="GO" id="GO:0005524">
    <property type="term" value="F:ATP binding"/>
    <property type="evidence" value="ECO:0007669"/>
    <property type="project" value="UniProtKB-KW"/>
</dbReference>
<dbReference type="InterPro" id="IPR043129">
    <property type="entry name" value="ATPase_NBD"/>
</dbReference>
<dbReference type="PANTHER" id="PTHR43095">
    <property type="entry name" value="SUGAR KINASE"/>
    <property type="match status" value="1"/>
</dbReference>
<dbReference type="PROSITE" id="PS00933">
    <property type="entry name" value="FGGY_KINASES_1"/>
    <property type="match status" value="1"/>
</dbReference>
<dbReference type="AlphaFoldDB" id="A0AA35WBU2"/>
<accession>A0AA35WBU2</accession>
<protein>
    <recommendedName>
        <fullName evidence="2">glycerol kinase</fullName>
        <ecNumber evidence="2">2.7.1.30</ecNumber>
    </recommendedName>
</protein>
<gene>
    <name evidence="11" type="ORF">GBAR_LOCUS6114</name>
</gene>
<dbReference type="GO" id="GO:0004370">
    <property type="term" value="F:glycerol kinase activity"/>
    <property type="evidence" value="ECO:0007669"/>
    <property type="project" value="UniProtKB-EC"/>
</dbReference>
<name>A0AA35WBU2_GEOBA</name>
<keyword evidence="5 8" id="KW-0418">Kinase</keyword>
<dbReference type="InterPro" id="IPR006000">
    <property type="entry name" value="Xylulokinase"/>
</dbReference>
<dbReference type="Gene3D" id="3.30.420.40">
    <property type="match status" value="2"/>
</dbReference>
<dbReference type="InterPro" id="IPR018485">
    <property type="entry name" value="FGGY_C"/>
</dbReference>
<dbReference type="NCBIfam" id="TIGR01312">
    <property type="entry name" value="XylB"/>
    <property type="match status" value="1"/>
</dbReference>
<dbReference type="InterPro" id="IPR050406">
    <property type="entry name" value="FGGY_Carb_Kinase"/>
</dbReference>
<keyword evidence="7" id="KW-0119">Carbohydrate metabolism</keyword>